<dbReference type="EMBL" id="CAWUHD010000146">
    <property type="protein sequence ID" value="CAK7235256.1"/>
    <property type="molecule type" value="Genomic_DNA"/>
</dbReference>
<dbReference type="PANTHER" id="PTHR14187">
    <property type="entry name" value="ALPHA KINASE/ELONGATION FACTOR 2 KINASE"/>
    <property type="match status" value="1"/>
</dbReference>
<gene>
    <name evidence="3" type="ORF">SEUCBS140593_009222</name>
</gene>
<evidence type="ECO:0000313" key="3">
    <source>
        <dbReference type="EMBL" id="CAK7235256.1"/>
    </source>
</evidence>
<sequence>MSFGFSLSDKLKKLSVADDDDEIDDSLVIGIDFGTTYSGVAWATRIDFENNQINFITSWPGNGREEGKVPTELWYDDDDGPVWGYEVPADGDPFRWFKLLLLRTEDLDPELRTSDFVIRTRTMMEESDRTVVGLITDYLRLLWEHIMSTIERARGEAVVEALAIHVVITVPAIWKGYARQAMKDAATKSGMLDSRLAGATKLTFVPEPEAAALSTLIEQGSGVQPGNVYVICDAGGGTVVSAS</sequence>
<dbReference type="Proteomes" id="UP001642482">
    <property type="component" value="Unassembled WGS sequence"/>
</dbReference>
<name>A0ABP0CTK9_9PEZI</name>
<evidence type="ECO:0000256" key="2">
    <source>
        <dbReference type="ARBA" id="ARBA00022840"/>
    </source>
</evidence>
<dbReference type="PANTHER" id="PTHR14187:SF5">
    <property type="entry name" value="HEAT SHOCK 70 KDA PROTEIN 12A"/>
    <property type="match status" value="1"/>
</dbReference>
<dbReference type="Pfam" id="PF00012">
    <property type="entry name" value="HSP70"/>
    <property type="match status" value="1"/>
</dbReference>
<protein>
    <recommendedName>
        <fullName evidence="5">Hsp70 family protein</fullName>
    </recommendedName>
</protein>
<dbReference type="InterPro" id="IPR013126">
    <property type="entry name" value="Hsp_70_fam"/>
</dbReference>
<accession>A0ABP0CTK9</accession>
<keyword evidence="4" id="KW-1185">Reference proteome</keyword>
<proteinExistence type="predicted"/>
<organism evidence="3 4">
    <name type="scientific">Sporothrix eucalyptigena</name>
    <dbReference type="NCBI Taxonomy" id="1812306"/>
    <lineage>
        <taxon>Eukaryota</taxon>
        <taxon>Fungi</taxon>
        <taxon>Dikarya</taxon>
        <taxon>Ascomycota</taxon>
        <taxon>Pezizomycotina</taxon>
        <taxon>Sordariomycetes</taxon>
        <taxon>Sordariomycetidae</taxon>
        <taxon>Ophiostomatales</taxon>
        <taxon>Ophiostomataceae</taxon>
        <taxon>Sporothrix</taxon>
    </lineage>
</organism>
<evidence type="ECO:0000313" key="4">
    <source>
        <dbReference type="Proteomes" id="UP001642482"/>
    </source>
</evidence>
<keyword evidence="1" id="KW-0547">Nucleotide-binding</keyword>
<comment type="caution">
    <text evidence="3">The sequence shown here is derived from an EMBL/GenBank/DDBJ whole genome shotgun (WGS) entry which is preliminary data.</text>
</comment>
<reference evidence="3 4" key="1">
    <citation type="submission" date="2024-01" db="EMBL/GenBank/DDBJ databases">
        <authorList>
            <person name="Allen C."/>
            <person name="Tagirdzhanova G."/>
        </authorList>
    </citation>
    <scope>NUCLEOTIDE SEQUENCE [LARGE SCALE GENOMIC DNA]</scope>
</reference>
<dbReference type="Gene3D" id="3.30.420.40">
    <property type="match status" value="1"/>
</dbReference>
<keyword evidence="2" id="KW-0067">ATP-binding</keyword>
<dbReference type="SUPFAM" id="SSF53067">
    <property type="entry name" value="Actin-like ATPase domain"/>
    <property type="match status" value="1"/>
</dbReference>
<dbReference type="InterPro" id="IPR043129">
    <property type="entry name" value="ATPase_NBD"/>
</dbReference>
<dbReference type="PRINTS" id="PR00301">
    <property type="entry name" value="HEATSHOCK70"/>
</dbReference>
<evidence type="ECO:0008006" key="5">
    <source>
        <dbReference type="Google" id="ProtNLM"/>
    </source>
</evidence>
<evidence type="ECO:0000256" key="1">
    <source>
        <dbReference type="ARBA" id="ARBA00022741"/>
    </source>
</evidence>